<dbReference type="OrthoDB" id="3356051at2"/>
<keyword evidence="3" id="KW-1185">Reference proteome</keyword>
<dbReference type="Gene3D" id="3.30.9.10">
    <property type="entry name" value="D-Amino Acid Oxidase, subunit A, domain 2"/>
    <property type="match status" value="1"/>
</dbReference>
<dbReference type="InterPro" id="IPR051704">
    <property type="entry name" value="FAD_aromatic-hydroxylase"/>
</dbReference>
<sequence>MRNQTILISGGGIAGPALAFWLRRFGFAPTVVERARGPRDGGQAVDFRGAALEVTRRMGLYDAIHRARTAMGAVSYVDGLGRHRATLPAEIMSGEVEILRGDLVHILHDATRNDTEYLFGDSIAAMDTGDDGVAVSFASGATRTFDLVVGADGLHSNVRALTFGDESQFSRYLGYHLSIFSVPNFLGLEYTGHFYNVPGKLAGMYSARDNTEARALFYFASPPLGYDHRDDEQQKKILEQRFAGESWEVPRLLKEMRNAPDFYFDSTTQIRLPSYSRGRVALLGDAGYCASTLSGGGSGLAVVGAYVLAGELARARGDHETAFARYESRMRGYVDANMKLAEGAGNWLVPPSGTWIRMRNLNYRLLPYMPWKGLITKTASQAANAIELEDYGP</sequence>
<dbReference type="Pfam" id="PF01494">
    <property type="entry name" value="FAD_binding_3"/>
    <property type="match status" value="1"/>
</dbReference>
<evidence type="ECO:0000313" key="3">
    <source>
        <dbReference type="Proteomes" id="UP000295157"/>
    </source>
</evidence>
<dbReference type="Gene3D" id="3.50.50.60">
    <property type="entry name" value="FAD/NAD(P)-binding domain"/>
    <property type="match status" value="1"/>
</dbReference>
<gene>
    <name evidence="2" type="ORF">E1267_09285</name>
</gene>
<protein>
    <submittedName>
        <fullName evidence="2">FAD-dependent oxidoreductase</fullName>
    </submittedName>
</protein>
<dbReference type="GO" id="GO:0071949">
    <property type="term" value="F:FAD binding"/>
    <property type="evidence" value="ECO:0007669"/>
    <property type="project" value="InterPro"/>
</dbReference>
<proteinExistence type="predicted"/>
<dbReference type="PANTHER" id="PTHR46865">
    <property type="entry name" value="OXIDOREDUCTASE-RELATED"/>
    <property type="match status" value="1"/>
</dbReference>
<feature type="domain" description="FAD-binding" evidence="1">
    <location>
        <begin position="5"/>
        <end position="317"/>
    </location>
</feature>
<dbReference type="PRINTS" id="PR00420">
    <property type="entry name" value="RNGMNOXGNASE"/>
</dbReference>
<evidence type="ECO:0000313" key="2">
    <source>
        <dbReference type="EMBL" id="TDC08754.1"/>
    </source>
</evidence>
<evidence type="ECO:0000259" key="1">
    <source>
        <dbReference type="Pfam" id="PF01494"/>
    </source>
</evidence>
<dbReference type="RefSeq" id="WP_132331812.1">
    <property type="nucleotide sequence ID" value="NZ_SMJZ01000024.1"/>
</dbReference>
<name>A0A4R4NJE3_9ACTN</name>
<dbReference type="SUPFAM" id="SSF51905">
    <property type="entry name" value="FAD/NAD(P)-binding domain"/>
    <property type="match status" value="1"/>
</dbReference>
<dbReference type="EMBL" id="SMJZ01000024">
    <property type="protein sequence ID" value="TDC08754.1"/>
    <property type="molecule type" value="Genomic_DNA"/>
</dbReference>
<dbReference type="InterPro" id="IPR002938">
    <property type="entry name" value="FAD-bd"/>
</dbReference>
<reference evidence="2 3" key="1">
    <citation type="submission" date="2019-02" db="EMBL/GenBank/DDBJ databases">
        <title>Draft genome sequences of novel Actinobacteria.</title>
        <authorList>
            <person name="Sahin N."/>
            <person name="Ay H."/>
            <person name="Saygin H."/>
        </authorList>
    </citation>
    <scope>NUCLEOTIDE SEQUENCE [LARGE SCALE GENOMIC DNA]</scope>
    <source>
        <strain evidence="2 3">KC201</strain>
    </source>
</reference>
<dbReference type="AlphaFoldDB" id="A0A4R4NJE3"/>
<accession>A0A4R4NJE3</accession>
<organism evidence="2 3">
    <name type="scientific">Nonomuraea longispora</name>
    <dbReference type="NCBI Taxonomy" id="1848320"/>
    <lineage>
        <taxon>Bacteria</taxon>
        <taxon>Bacillati</taxon>
        <taxon>Actinomycetota</taxon>
        <taxon>Actinomycetes</taxon>
        <taxon>Streptosporangiales</taxon>
        <taxon>Streptosporangiaceae</taxon>
        <taxon>Nonomuraea</taxon>
    </lineage>
</organism>
<dbReference type="Proteomes" id="UP000295157">
    <property type="component" value="Unassembled WGS sequence"/>
</dbReference>
<comment type="caution">
    <text evidence="2">The sequence shown here is derived from an EMBL/GenBank/DDBJ whole genome shotgun (WGS) entry which is preliminary data.</text>
</comment>
<dbReference type="PANTHER" id="PTHR46865:SF2">
    <property type="entry name" value="MONOOXYGENASE"/>
    <property type="match status" value="1"/>
</dbReference>
<dbReference type="InterPro" id="IPR036188">
    <property type="entry name" value="FAD/NAD-bd_sf"/>
</dbReference>